<sequence>MARFLLTMTVLLLFVLEGTVVQVISPSTGGLSWMTVPRFALVCTILISMFLGRREGLYYGLVFGLLQDILYGQVIGIYTFSMMLASYFSGLIVLLFQRGFGMVLITSILILFGHEWLLYSMYRVFALAPHDVQWILNSQILPTVILNSLLSLVMYIPIQRLCKTIESKREMSAME</sequence>
<evidence type="ECO:0000256" key="5">
    <source>
        <dbReference type="ARBA" id="ARBA00022960"/>
    </source>
</evidence>
<reference evidence="9 10" key="1">
    <citation type="submission" date="2018-10" db="EMBL/GenBank/DDBJ databases">
        <title>Phylogenomics of Brevibacillus.</title>
        <authorList>
            <person name="Dunlap C."/>
        </authorList>
    </citation>
    <scope>NUCLEOTIDE SEQUENCE [LARGE SCALE GENOMIC DNA]</scope>
    <source>
        <strain evidence="9 10">JCM 12215</strain>
    </source>
</reference>
<organism evidence="9 10">
    <name type="scientific">Brevibacillus invocatus</name>
    <dbReference type="NCBI Taxonomy" id="173959"/>
    <lineage>
        <taxon>Bacteria</taxon>
        <taxon>Bacillati</taxon>
        <taxon>Bacillota</taxon>
        <taxon>Bacilli</taxon>
        <taxon>Bacillales</taxon>
        <taxon>Paenibacillaceae</taxon>
        <taxon>Brevibacillus</taxon>
    </lineage>
</organism>
<evidence type="ECO:0000256" key="4">
    <source>
        <dbReference type="ARBA" id="ARBA00022692"/>
    </source>
</evidence>
<feature type="transmembrane region" description="Helical" evidence="8">
    <location>
        <begin position="103"/>
        <end position="122"/>
    </location>
</feature>
<evidence type="ECO:0000256" key="1">
    <source>
        <dbReference type="ARBA" id="ARBA00004651"/>
    </source>
</evidence>
<comment type="similarity">
    <text evidence="2">Belongs to the MreD family.</text>
</comment>
<gene>
    <name evidence="9" type="primary">mreD</name>
    <name evidence="9" type="ORF">EDM52_18005</name>
</gene>
<keyword evidence="3" id="KW-1003">Cell membrane</keyword>
<evidence type="ECO:0000256" key="8">
    <source>
        <dbReference type="SAM" id="Phobius"/>
    </source>
</evidence>
<keyword evidence="7 8" id="KW-0472">Membrane</keyword>
<dbReference type="GO" id="GO:0005886">
    <property type="term" value="C:plasma membrane"/>
    <property type="evidence" value="ECO:0007669"/>
    <property type="project" value="UniProtKB-SubCell"/>
</dbReference>
<evidence type="ECO:0000313" key="9">
    <source>
        <dbReference type="EMBL" id="RNB70139.1"/>
    </source>
</evidence>
<feature type="transmembrane region" description="Helical" evidence="8">
    <location>
        <begin position="31"/>
        <end position="51"/>
    </location>
</feature>
<dbReference type="Pfam" id="PF04093">
    <property type="entry name" value="MreD"/>
    <property type="match status" value="1"/>
</dbReference>
<proteinExistence type="inferred from homology"/>
<keyword evidence="4 8" id="KW-0812">Transmembrane</keyword>
<evidence type="ECO:0000313" key="10">
    <source>
        <dbReference type="Proteomes" id="UP000282028"/>
    </source>
</evidence>
<dbReference type="InterPro" id="IPR007227">
    <property type="entry name" value="Cell_shape_determining_MreD"/>
</dbReference>
<dbReference type="NCBIfam" id="TIGR03426">
    <property type="entry name" value="shape_MreD"/>
    <property type="match status" value="1"/>
</dbReference>
<evidence type="ECO:0000256" key="6">
    <source>
        <dbReference type="ARBA" id="ARBA00022989"/>
    </source>
</evidence>
<dbReference type="EMBL" id="RHHR01000035">
    <property type="protein sequence ID" value="RNB70139.1"/>
    <property type="molecule type" value="Genomic_DNA"/>
</dbReference>
<name>A0A3M8C389_9BACL</name>
<keyword evidence="6 8" id="KW-1133">Transmembrane helix</keyword>
<dbReference type="AlphaFoldDB" id="A0A3M8C389"/>
<feature type="transmembrane region" description="Helical" evidence="8">
    <location>
        <begin position="134"/>
        <end position="158"/>
    </location>
</feature>
<comment type="caution">
    <text evidence="9">The sequence shown here is derived from an EMBL/GenBank/DDBJ whole genome shotgun (WGS) entry which is preliminary data.</text>
</comment>
<dbReference type="RefSeq" id="WP_122910336.1">
    <property type="nucleotide sequence ID" value="NZ_CBCSBE010000020.1"/>
</dbReference>
<feature type="transmembrane region" description="Helical" evidence="8">
    <location>
        <begin position="77"/>
        <end position="96"/>
    </location>
</feature>
<keyword evidence="5" id="KW-0133">Cell shape</keyword>
<comment type="subcellular location">
    <subcellularLocation>
        <location evidence="1">Cell membrane</location>
        <topology evidence="1">Multi-pass membrane protein</topology>
    </subcellularLocation>
</comment>
<evidence type="ECO:0000256" key="3">
    <source>
        <dbReference type="ARBA" id="ARBA00022475"/>
    </source>
</evidence>
<accession>A0A3M8C389</accession>
<dbReference type="GO" id="GO:0008360">
    <property type="term" value="P:regulation of cell shape"/>
    <property type="evidence" value="ECO:0007669"/>
    <property type="project" value="UniProtKB-KW"/>
</dbReference>
<dbReference type="OrthoDB" id="2678464at2"/>
<keyword evidence="10" id="KW-1185">Reference proteome</keyword>
<dbReference type="Proteomes" id="UP000282028">
    <property type="component" value="Unassembled WGS sequence"/>
</dbReference>
<evidence type="ECO:0000256" key="7">
    <source>
        <dbReference type="ARBA" id="ARBA00023136"/>
    </source>
</evidence>
<protein>
    <submittedName>
        <fullName evidence="9">Rod shape-determining protein MreD</fullName>
    </submittedName>
</protein>
<evidence type="ECO:0000256" key="2">
    <source>
        <dbReference type="ARBA" id="ARBA00007776"/>
    </source>
</evidence>